<evidence type="ECO:0000256" key="3">
    <source>
        <dbReference type="ARBA" id="ARBA00022801"/>
    </source>
</evidence>
<dbReference type="Pfam" id="PF02267">
    <property type="entry name" value="Rib_hydrolayse"/>
    <property type="match status" value="1"/>
</dbReference>
<dbReference type="GO" id="GO:0061809">
    <property type="term" value="F:NAD+ nucleosidase activity, cyclic ADP-ribose generating"/>
    <property type="evidence" value="ECO:0007669"/>
    <property type="project" value="InterPro"/>
</dbReference>
<dbReference type="STRING" id="307972.A0A2G8KL42"/>
<keyword evidence="4" id="KW-0520">NAD</keyword>
<protein>
    <submittedName>
        <fullName evidence="7">Putative ADP-ribosyl cyclase 1-like</fullName>
    </submittedName>
</protein>
<proteinExistence type="inferred from homology"/>
<evidence type="ECO:0000256" key="2">
    <source>
        <dbReference type="ARBA" id="ARBA00022679"/>
    </source>
</evidence>
<comment type="similarity">
    <text evidence="1">Belongs to the ADP-ribosyl cyclase family.</text>
</comment>
<organism evidence="7 8">
    <name type="scientific">Stichopus japonicus</name>
    <name type="common">Sea cucumber</name>
    <dbReference type="NCBI Taxonomy" id="307972"/>
    <lineage>
        <taxon>Eukaryota</taxon>
        <taxon>Metazoa</taxon>
        <taxon>Echinodermata</taxon>
        <taxon>Eleutherozoa</taxon>
        <taxon>Echinozoa</taxon>
        <taxon>Holothuroidea</taxon>
        <taxon>Aspidochirotacea</taxon>
        <taxon>Aspidochirotida</taxon>
        <taxon>Stichopodidae</taxon>
        <taxon>Apostichopus</taxon>
    </lineage>
</organism>
<keyword evidence="8" id="KW-1185">Reference proteome</keyword>
<sequence>MGTGKIGRFNGGLFVLLIFVQCCYSVAEYESLTKELFLQRCKEFDDRGGSNSCESLWTEFLRAFECPSTDCSYVSSHTKYENYVALMPPTTPKNKTMFFSGRTKDAAYNIGKNCVHKDTIQMTLLGHVFDEVSWCCSRNGQLDDICGQDKICTNETANLFWRQASHVYAQNATGYTAVVLNGSSTWPPYPEDSIFTTVEVPGLTSNVVSMTAILVYDMNDLGNFIQTWRCNSQGSRLSDLQVALTKKNIQYNCTDDLWFSSEECNSAIISTPFNTSLVVLMILLQQYTLWS</sequence>
<dbReference type="AlphaFoldDB" id="A0A2G8KL42"/>
<keyword evidence="2" id="KW-0808">Transferase</keyword>
<dbReference type="PANTHER" id="PTHR10912:SF7">
    <property type="entry name" value="ADP-RIBOSYL CYCLASE_CYCLIC ADP-RIBOSE HYDROLASE"/>
    <property type="match status" value="1"/>
</dbReference>
<dbReference type="SUPFAM" id="SSF52309">
    <property type="entry name" value="N-(deoxy)ribosyltransferase-like"/>
    <property type="match status" value="1"/>
</dbReference>
<dbReference type="InterPro" id="IPR003193">
    <property type="entry name" value="ADP-ribosyl_cyclase"/>
</dbReference>
<dbReference type="Proteomes" id="UP000230750">
    <property type="component" value="Unassembled WGS sequence"/>
</dbReference>
<dbReference type="GO" id="GO:0016740">
    <property type="term" value="F:transferase activity"/>
    <property type="evidence" value="ECO:0007669"/>
    <property type="project" value="UniProtKB-KW"/>
</dbReference>
<reference evidence="7 8" key="1">
    <citation type="journal article" date="2017" name="PLoS Biol.">
        <title>The sea cucumber genome provides insights into morphological evolution and visceral regeneration.</title>
        <authorList>
            <person name="Zhang X."/>
            <person name="Sun L."/>
            <person name="Yuan J."/>
            <person name="Sun Y."/>
            <person name="Gao Y."/>
            <person name="Zhang L."/>
            <person name="Li S."/>
            <person name="Dai H."/>
            <person name="Hamel J.F."/>
            <person name="Liu C."/>
            <person name="Yu Y."/>
            <person name="Liu S."/>
            <person name="Lin W."/>
            <person name="Guo K."/>
            <person name="Jin S."/>
            <person name="Xu P."/>
            <person name="Storey K.B."/>
            <person name="Huan P."/>
            <person name="Zhang T."/>
            <person name="Zhou Y."/>
            <person name="Zhang J."/>
            <person name="Lin C."/>
            <person name="Li X."/>
            <person name="Xing L."/>
            <person name="Huo D."/>
            <person name="Sun M."/>
            <person name="Wang L."/>
            <person name="Mercier A."/>
            <person name="Li F."/>
            <person name="Yang H."/>
            <person name="Xiang J."/>
        </authorList>
    </citation>
    <scope>NUCLEOTIDE SEQUENCE [LARGE SCALE GENOMIC DNA]</scope>
    <source>
        <strain evidence="7">Shaxun</strain>
        <tissue evidence="7">Muscle</tissue>
    </source>
</reference>
<evidence type="ECO:0000256" key="4">
    <source>
        <dbReference type="ARBA" id="ARBA00023027"/>
    </source>
</evidence>
<evidence type="ECO:0000256" key="6">
    <source>
        <dbReference type="SAM" id="SignalP"/>
    </source>
</evidence>
<dbReference type="Gene3D" id="3.40.50.720">
    <property type="entry name" value="NAD(P)-binding Rossmann-like Domain"/>
    <property type="match status" value="1"/>
</dbReference>
<dbReference type="EMBL" id="MRZV01000508">
    <property type="protein sequence ID" value="PIK48680.1"/>
    <property type="molecule type" value="Genomic_DNA"/>
</dbReference>
<name>A0A2G8KL42_STIJA</name>
<feature type="chain" id="PRO_5013876583" evidence="6">
    <location>
        <begin position="26"/>
        <end position="291"/>
    </location>
</feature>
<evidence type="ECO:0000313" key="7">
    <source>
        <dbReference type="EMBL" id="PIK48680.1"/>
    </source>
</evidence>
<keyword evidence="3" id="KW-0378">Hydrolase</keyword>
<keyword evidence="6" id="KW-0732">Signal</keyword>
<dbReference type="OrthoDB" id="10028716at2759"/>
<keyword evidence="5" id="KW-1015">Disulfide bond</keyword>
<evidence type="ECO:0000313" key="8">
    <source>
        <dbReference type="Proteomes" id="UP000230750"/>
    </source>
</evidence>
<dbReference type="Gene3D" id="1.20.82.10">
    <property type="entry name" value="ADP Ribosyl Cyclase, Chain A, domain 1"/>
    <property type="match status" value="1"/>
</dbReference>
<evidence type="ECO:0000256" key="1">
    <source>
        <dbReference type="ARBA" id="ARBA00005406"/>
    </source>
</evidence>
<dbReference type="GO" id="GO:0005886">
    <property type="term" value="C:plasma membrane"/>
    <property type="evidence" value="ECO:0007669"/>
    <property type="project" value="TreeGrafter"/>
</dbReference>
<gene>
    <name evidence="7" type="ORF">BSL78_14444</name>
</gene>
<evidence type="ECO:0000256" key="5">
    <source>
        <dbReference type="ARBA" id="ARBA00023157"/>
    </source>
</evidence>
<accession>A0A2G8KL42</accession>
<dbReference type="PANTHER" id="PTHR10912">
    <property type="entry name" value="ADP-RIBOSYL CYCLASE"/>
    <property type="match status" value="1"/>
</dbReference>
<dbReference type="GO" id="GO:0016849">
    <property type="term" value="F:phosphorus-oxygen lyase activity"/>
    <property type="evidence" value="ECO:0007669"/>
    <property type="project" value="TreeGrafter"/>
</dbReference>
<comment type="caution">
    <text evidence="7">The sequence shown here is derived from an EMBL/GenBank/DDBJ whole genome shotgun (WGS) entry which is preliminary data.</text>
</comment>
<feature type="signal peptide" evidence="6">
    <location>
        <begin position="1"/>
        <end position="25"/>
    </location>
</feature>